<protein>
    <submittedName>
        <fullName evidence="7">Efflux RND transporter periplasmic adaptor subunit</fullName>
    </submittedName>
</protein>
<dbReference type="Gene3D" id="1.10.287.470">
    <property type="entry name" value="Helix hairpin bin"/>
    <property type="match status" value="1"/>
</dbReference>
<accession>A0ABY4X3H4</accession>
<dbReference type="Proteomes" id="UP001056937">
    <property type="component" value="Chromosome 1"/>
</dbReference>
<comment type="similarity">
    <text evidence="1">Belongs to the membrane fusion protein (MFP) (TC 8.A.1) family.</text>
</comment>
<evidence type="ECO:0000259" key="5">
    <source>
        <dbReference type="Pfam" id="PF25967"/>
    </source>
</evidence>
<keyword evidence="8" id="KW-1185">Reference proteome</keyword>
<proteinExistence type="inferred from homology"/>
<dbReference type="EMBL" id="CP084930">
    <property type="protein sequence ID" value="USI71418.1"/>
    <property type="molecule type" value="Genomic_DNA"/>
</dbReference>
<keyword evidence="3" id="KW-1133">Transmembrane helix</keyword>
<dbReference type="InterPro" id="IPR058647">
    <property type="entry name" value="BSH_CzcB-like"/>
</dbReference>
<dbReference type="SUPFAM" id="SSF111369">
    <property type="entry name" value="HlyD-like secretion proteins"/>
    <property type="match status" value="1"/>
</dbReference>
<organism evidence="7 8">
    <name type="scientific">Sphingomonas morindae</name>
    <dbReference type="NCBI Taxonomy" id="1541170"/>
    <lineage>
        <taxon>Bacteria</taxon>
        <taxon>Pseudomonadati</taxon>
        <taxon>Pseudomonadota</taxon>
        <taxon>Alphaproteobacteria</taxon>
        <taxon>Sphingomonadales</taxon>
        <taxon>Sphingomonadaceae</taxon>
        <taxon>Sphingomonas</taxon>
    </lineage>
</organism>
<dbReference type="Pfam" id="PF25973">
    <property type="entry name" value="BSH_CzcB"/>
    <property type="match status" value="1"/>
</dbReference>
<dbReference type="Pfam" id="PF25967">
    <property type="entry name" value="RND-MFP_C"/>
    <property type="match status" value="1"/>
</dbReference>
<dbReference type="PANTHER" id="PTHR30469">
    <property type="entry name" value="MULTIDRUG RESISTANCE PROTEIN MDTA"/>
    <property type="match status" value="1"/>
</dbReference>
<feature type="coiled-coil region" evidence="2">
    <location>
        <begin position="128"/>
        <end position="193"/>
    </location>
</feature>
<feature type="domain" description="CusB-like beta-barrel" evidence="4">
    <location>
        <begin position="237"/>
        <end position="307"/>
    </location>
</feature>
<evidence type="ECO:0000259" key="6">
    <source>
        <dbReference type="Pfam" id="PF25973"/>
    </source>
</evidence>
<feature type="domain" description="CzcB-like barrel-sandwich hybrid" evidence="6">
    <location>
        <begin position="96"/>
        <end position="229"/>
    </location>
</feature>
<dbReference type="InterPro" id="IPR006143">
    <property type="entry name" value="RND_pump_MFP"/>
</dbReference>
<keyword evidence="2" id="KW-0175">Coiled coil</keyword>
<keyword evidence="3" id="KW-0812">Transmembrane</keyword>
<dbReference type="PANTHER" id="PTHR30469:SF15">
    <property type="entry name" value="HLYD FAMILY OF SECRETION PROTEINS"/>
    <property type="match status" value="1"/>
</dbReference>
<evidence type="ECO:0000313" key="8">
    <source>
        <dbReference type="Proteomes" id="UP001056937"/>
    </source>
</evidence>
<dbReference type="InterPro" id="IPR058792">
    <property type="entry name" value="Beta-barrel_RND_2"/>
</dbReference>
<feature type="domain" description="Multidrug resistance protein MdtA-like C-terminal permuted SH3" evidence="5">
    <location>
        <begin position="314"/>
        <end position="369"/>
    </location>
</feature>
<evidence type="ECO:0000256" key="2">
    <source>
        <dbReference type="SAM" id="Coils"/>
    </source>
</evidence>
<evidence type="ECO:0000256" key="3">
    <source>
        <dbReference type="SAM" id="Phobius"/>
    </source>
</evidence>
<gene>
    <name evidence="7" type="ORF">LHA26_08680</name>
</gene>
<sequence>MNAEQGMLAGDAAAEDIPESVKRARRRTVLIVAAVLIVLVAALSFAFRKKPDKPVVAAAPPVTVIVPGRTLVANMITATGTLAAKRDMPVGVAGEGGMVSRVLVDAGDWVRAGQVLAVVDPAVQAAQASQMRAQILSAEAQAKLAQAQLERAQALVARGFISKADIDQRIATRDAARATVQVAEAQYREMTARLGRLDIRAPTNGLVLARSVEPGQVVSSGSSALFRVAMDGVFELRARLAEQQLSHIHLGMPVTVTPIGTTATFTGHVWQLAPTIDPTTRQGEARVQLAYAPALRPGGFATASFAADRRQAPLLPESAVLTDPRGGNYVFVVNSDNQVERREVKVGDVSDAGIAVLDGLTGDERVVFSAGAFLNPGDKITPELKKDR</sequence>
<dbReference type="InterPro" id="IPR058627">
    <property type="entry name" value="MdtA-like_C"/>
</dbReference>
<dbReference type="Gene3D" id="2.40.30.170">
    <property type="match status" value="1"/>
</dbReference>
<name>A0ABY4X3H4_9SPHN</name>
<evidence type="ECO:0000259" key="4">
    <source>
        <dbReference type="Pfam" id="PF25954"/>
    </source>
</evidence>
<dbReference type="NCBIfam" id="TIGR01730">
    <property type="entry name" value="RND_mfp"/>
    <property type="match status" value="1"/>
</dbReference>
<dbReference type="Gene3D" id="2.40.420.20">
    <property type="match status" value="1"/>
</dbReference>
<feature type="transmembrane region" description="Helical" evidence="3">
    <location>
        <begin position="29"/>
        <end position="47"/>
    </location>
</feature>
<dbReference type="RefSeq" id="WP_252165231.1">
    <property type="nucleotide sequence ID" value="NZ_CP084930.1"/>
</dbReference>
<keyword evidence="3" id="KW-0472">Membrane</keyword>
<dbReference type="Gene3D" id="2.40.50.100">
    <property type="match status" value="1"/>
</dbReference>
<evidence type="ECO:0000256" key="1">
    <source>
        <dbReference type="ARBA" id="ARBA00009477"/>
    </source>
</evidence>
<evidence type="ECO:0000313" key="7">
    <source>
        <dbReference type="EMBL" id="USI71418.1"/>
    </source>
</evidence>
<dbReference type="Pfam" id="PF25954">
    <property type="entry name" value="Beta-barrel_RND_2"/>
    <property type="match status" value="1"/>
</dbReference>
<reference evidence="7" key="1">
    <citation type="journal article" date="2022" name="Toxins">
        <title>Genomic Analysis of Sphingopyxis sp. USTB-05 for Biodegrading Cyanobacterial Hepatotoxins.</title>
        <authorList>
            <person name="Liu C."/>
            <person name="Xu Q."/>
            <person name="Zhao Z."/>
            <person name="Zhang H."/>
            <person name="Liu X."/>
            <person name="Yin C."/>
            <person name="Liu Y."/>
            <person name="Yan H."/>
        </authorList>
    </citation>
    <scope>NUCLEOTIDE SEQUENCE</scope>
    <source>
        <strain evidence="7">NBD5</strain>
    </source>
</reference>